<dbReference type="Proteomes" id="UP000321518">
    <property type="component" value="Unassembled WGS sequence"/>
</dbReference>
<dbReference type="SUPFAM" id="SSF47226">
    <property type="entry name" value="Histidine-containing phosphotransfer domain, HPT domain"/>
    <property type="match status" value="1"/>
</dbReference>
<dbReference type="InterPro" id="IPR045871">
    <property type="entry name" value="AHP1-5/YPD1"/>
</dbReference>
<dbReference type="EMBL" id="BJWK01000013">
    <property type="protein sequence ID" value="GEM11067.1"/>
    <property type="molecule type" value="Genomic_DNA"/>
</dbReference>
<feature type="domain" description="HPt" evidence="3">
    <location>
        <begin position="415"/>
        <end position="521"/>
    </location>
</feature>
<dbReference type="InterPro" id="IPR036641">
    <property type="entry name" value="HPT_dom_sf"/>
</dbReference>
<dbReference type="PANTHER" id="PTHR28242">
    <property type="entry name" value="PHOSPHORELAY INTERMEDIATE PROTEIN YPD1"/>
    <property type="match status" value="1"/>
</dbReference>
<keyword evidence="1" id="KW-0597">Phosphoprotein</keyword>
<dbReference type="OrthoDB" id="1673781at2759"/>
<proteinExistence type="predicted"/>
<dbReference type="GO" id="GO:0000160">
    <property type="term" value="P:phosphorelay signal transduction system"/>
    <property type="evidence" value="ECO:0007669"/>
    <property type="project" value="InterPro"/>
</dbReference>
<evidence type="ECO:0000313" key="5">
    <source>
        <dbReference type="Proteomes" id="UP000321518"/>
    </source>
</evidence>
<reference evidence="4 5" key="1">
    <citation type="submission" date="2019-07" db="EMBL/GenBank/DDBJ databases">
        <title>Rhodotorula toruloides NBRC10032 genome sequencing.</title>
        <authorList>
            <person name="Shida Y."/>
            <person name="Takaku H."/>
            <person name="Ogasawara W."/>
            <person name="Mori K."/>
        </authorList>
    </citation>
    <scope>NUCLEOTIDE SEQUENCE [LARGE SCALE GENOMIC DNA]</scope>
    <source>
        <strain evidence="4 5">NBRC10032</strain>
    </source>
</reference>
<dbReference type="GO" id="GO:0005737">
    <property type="term" value="C:cytoplasm"/>
    <property type="evidence" value="ECO:0007669"/>
    <property type="project" value="TreeGrafter"/>
</dbReference>
<accession>A0A511KL20</accession>
<sequence length="526" mass="57742">MLFYGLINKLSPTLVTAKHENRVFTFPSYPSDPLSPVATFEYRWDPVLDINTYCSFLPFLEFGNLPPLNTTMTNSSTTPLAIVFSTGLWYIDPRPTMYPRFRIPEWKHDVMRILDAAKTKKLAEVVVIAEVEVPTDKDDFDVHPPQEAREMNKWLRGVMEARLASGEVERAVTPVVYAPAFNAMIANLAASTGDGLHYSMDVAEEQADLVLNAICSARLADLPSTTCGLQPASHGAGMDDAVWIVSAMAVVLLSAVLLRRRKGEVARSLGRRAVFRAVYTGCNAAYATLTHARVSLFRHLTMAAATEQPKPAPAKPAQPAPTAAKPADDALPTSTTAAEQSLATGKDGSEADDEEDDALDLDVGPETGSVVDMDVFGQLLEISRFVADPLVMIPHRLASCHPCAIPSASQDDDDTHEFSKTLAFDYINQAEATFVEIEEALEKKDLDALSRKGHFLKGSSAALGLQRVQHLCEALQHFGKRRDARGEGPEVSEEEALRRCRALLGRLKKNQKEAKDWLEGFYKEKA</sequence>
<dbReference type="GO" id="GO:0009927">
    <property type="term" value="F:histidine phosphotransfer kinase activity"/>
    <property type="evidence" value="ECO:0007669"/>
    <property type="project" value="InterPro"/>
</dbReference>
<dbReference type="Gene3D" id="1.20.120.160">
    <property type="entry name" value="HPT domain"/>
    <property type="match status" value="1"/>
</dbReference>
<dbReference type="Pfam" id="PF01627">
    <property type="entry name" value="Hpt"/>
    <property type="match status" value="1"/>
</dbReference>
<comment type="caution">
    <text evidence="4">The sequence shown here is derived from an EMBL/GenBank/DDBJ whole genome shotgun (WGS) entry which is preliminary data.</text>
</comment>
<name>A0A511KL20_RHOTO</name>
<evidence type="ECO:0000256" key="1">
    <source>
        <dbReference type="PROSITE-ProRule" id="PRU00110"/>
    </source>
</evidence>
<feature type="modified residue" description="Phosphohistidine" evidence="1">
    <location>
        <position position="454"/>
    </location>
</feature>
<feature type="region of interest" description="Disordered" evidence="2">
    <location>
        <begin position="307"/>
        <end position="365"/>
    </location>
</feature>
<protein>
    <recommendedName>
        <fullName evidence="3">HPt domain-containing protein</fullName>
    </recommendedName>
</protein>
<evidence type="ECO:0000259" key="3">
    <source>
        <dbReference type="PROSITE" id="PS50894"/>
    </source>
</evidence>
<organism evidence="4 5">
    <name type="scientific">Rhodotorula toruloides</name>
    <name type="common">Yeast</name>
    <name type="synonym">Rhodosporidium toruloides</name>
    <dbReference type="NCBI Taxonomy" id="5286"/>
    <lineage>
        <taxon>Eukaryota</taxon>
        <taxon>Fungi</taxon>
        <taxon>Dikarya</taxon>
        <taxon>Basidiomycota</taxon>
        <taxon>Pucciniomycotina</taxon>
        <taxon>Microbotryomycetes</taxon>
        <taxon>Sporidiobolales</taxon>
        <taxon>Sporidiobolaceae</taxon>
        <taxon>Rhodotorula</taxon>
    </lineage>
</organism>
<dbReference type="AlphaFoldDB" id="A0A511KL20"/>
<feature type="compositionally biased region" description="Acidic residues" evidence="2">
    <location>
        <begin position="350"/>
        <end position="360"/>
    </location>
</feature>
<dbReference type="PANTHER" id="PTHR28242:SF52">
    <property type="entry name" value="PHOSPHORELAY INTERMEDIATE PROTEIN YPD1"/>
    <property type="match status" value="1"/>
</dbReference>
<dbReference type="CDD" id="cd00088">
    <property type="entry name" value="HPT"/>
    <property type="match status" value="1"/>
</dbReference>
<dbReference type="SMART" id="SM00073">
    <property type="entry name" value="HPT"/>
    <property type="match status" value="1"/>
</dbReference>
<evidence type="ECO:0000313" key="4">
    <source>
        <dbReference type="EMBL" id="GEM11067.1"/>
    </source>
</evidence>
<dbReference type="GO" id="GO:0005634">
    <property type="term" value="C:nucleus"/>
    <property type="evidence" value="ECO:0007669"/>
    <property type="project" value="TreeGrafter"/>
</dbReference>
<feature type="compositionally biased region" description="Pro residues" evidence="2">
    <location>
        <begin position="310"/>
        <end position="319"/>
    </location>
</feature>
<dbReference type="PROSITE" id="PS50894">
    <property type="entry name" value="HPT"/>
    <property type="match status" value="1"/>
</dbReference>
<feature type="compositionally biased region" description="Polar residues" evidence="2">
    <location>
        <begin position="332"/>
        <end position="343"/>
    </location>
</feature>
<dbReference type="GO" id="GO:0043424">
    <property type="term" value="F:protein histidine kinase binding"/>
    <property type="evidence" value="ECO:0007669"/>
    <property type="project" value="InterPro"/>
</dbReference>
<gene>
    <name evidence="4" type="ORF">Rt10032_c13g5084</name>
</gene>
<dbReference type="InterPro" id="IPR008207">
    <property type="entry name" value="Sig_transdc_His_kin_Hpt_dom"/>
</dbReference>
<evidence type="ECO:0000256" key="2">
    <source>
        <dbReference type="SAM" id="MobiDB-lite"/>
    </source>
</evidence>